<dbReference type="InterPro" id="IPR019787">
    <property type="entry name" value="Znf_PHD-finger"/>
</dbReference>
<name>A0A914CJH7_9BILA</name>
<evidence type="ECO:0000259" key="5">
    <source>
        <dbReference type="PROSITE" id="PS50016"/>
    </source>
</evidence>
<dbReference type="PROSITE" id="PS51805">
    <property type="entry name" value="EPHD"/>
    <property type="match status" value="1"/>
</dbReference>
<keyword evidence="7" id="KW-1185">Reference proteome</keyword>
<evidence type="ECO:0000256" key="2">
    <source>
        <dbReference type="ARBA" id="ARBA00022771"/>
    </source>
</evidence>
<dbReference type="Pfam" id="PF13832">
    <property type="entry name" value="zf-HC5HC2H_2"/>
    <property type="match status" value="1"/>
</dbReference>
<dbReference type="InterPro" id="IPR019786">
    <property type="entry name" value="Zinc_finger_PHD-type_CS"/>
</dbReference>
<dbReference type="InterPro" id="IPR001965">
    <property type="entry name" value="Znf_PHD"/>
</dbReference>
<evidence type="ECO:0000313" key="8">
    <source>
        <dbReference type="WBParaSite" id="ACRNAN_scaffold11013.g10513.t1"/>
    </source>
</evidence>
<protein>
    <submittedName>
        <fullName evidence="8">Uncharacterized protein</fullName>
    </submittedName>
</protein>
<dbReference type="Pfam" id="PF00628">
    <property type="entry name" value="PHD"/>
    <property type="match status" value="1"/>
</dbReference>
<evidence type="ECO:0000256" key="1">
    <source>
        <dbReference type="ARBA" id="ARBA00022723"/>
    </source>
</evidence>
<dbReference type="PANTHER" id="PTHR13793:SF158">
    <property type="entry name" value="PHD-TYPE DOMAIN-CONTAINING PROTEIN"/>
    <property type="match status" value="1"/>
</dbReference>
<dbReference type="Gene3D" id="3.30.40.10">
    <property type="entry name" value="Zinc/RING finger domain, C3HC4 (zinc finger)"/>
    <property type="match status" value="2"/>
</dbReference>
<dbReference type="GO" id="GO:0006357">
    <property type="term" value="P:regulation of transcription by RNA polymerase II"/>
    <property type="evidence" value="ECO:0007669"/>
    <property type="project" value="TreeGrafter"/>
</dbReference>
<keyword evidence="2 4" id="KW-0863">Zinc-finger</keyword>
<keyword evidence="1" id="KW-0479">Metal-binding</keyword>
<evidence type="ECO:0000313" key="7">
    <source>
        <dbReference type="Proteomes" id="UP000887540"/>
    </source>
</evidence>
<dbReference type="PROSITE" id="PS50016">
    <property type="entry name" value="ZF_PHD_2"/>
    <property type="match status" value="1"/>
</dbReference>
<dbReference type="GO" id="GO:0008270">
    <property type="term" value="F:zinc ion binding"/>
    <property type="evidence" value="ECO:0007669"/>
    <property type="project" value="UniProtKB-KW"/>
</dbReference>
<organism evidence="7 8">
    <name type="scientific">Acrobeloides nanus</name>
    <dbReference type="NCBI Taxonomy" id="290746"/>
    <lineage>
        <taxon>Eukaryota</taxon>
        <taxon>Metazoa</taxon>
        <taxon>Ecdysozoa</taxon>
        <taxon>Nematoda</taxon>
        <taxon>Chromadorea</taxon>
        <taxon>Rhabditida</taxon>
        <taxon>Tylenchina</taxon>
        <taxon>Cephalobomorpha</taxon>
        <taxon>Cephaloboidea</taxon>
        <taxon>Cephalobidae</taxon>
        <taxon>Acrobeloides</taxon>
    </lineage>
</organism>
<accession>A0A914CJH7</accession>
<sequence>MRRHLLDEREMRKKERQKENYIERMQSFEGSNIIWPDAQLLCSICLNLRESMKNDSVIQCDKCGVAVHEICYMVEDFNEVESQDSSATTEPWFCEPCLFGLAEPPFCELCPNRYGAFKRADVGGQWVHLACALYTPGITFGDVDQVDVVDDSSINIFEAVREHDWKMCVCCFHYDDVELEEYRYLLLVIVVHAYSKK</sequence>
<feature type="domain" description="PHD-type" evidence="6">
    <location>
        <begin position="104"/>
        <end position="197"/>
    </location>
</feature>
<dbReference type="WBParaSite" id="ACRNAN_scaffold11013.g10513.t1">
    <property type="protein sequence ID" value="ACRNAN_scaffold11013.g10513.t1"/>
    <property type="gene ID" value="ACRNAN_scaffold11013.g10513"/>
</dbReference>
<dbReference type="AlphaFoldDB" id="A0A914CJH7"/>
<dbReference type="SUPFAM" id="SSF57903">
    <property type="entry name" value="FYVE/PHD zinc finger"/>
    <property type="match status" value="1"/>
</dbReference>
<feature type="domain" description="PHD-type" evidence="5">
    <location>
        <begin position="39"/>
        <end position="100"/>
    </location>
</feature>
<dbReference type="SMART" id="SM00249">
    <property type="entry name" value="PHD"/>
    <property type="match status" value="1"/>
</dbReference>
<dbReference type="InterPro" id="IPR034732">
    <property type="entry name" value="EPHD"/>
</dbReference>
<dbReference type="InterPro" id="IPR013083">
    <property type="entry name" value="Znf_RING/FYVE/PHD"/>
</dbReference>
<evidence type="ECO:0000259" key="6">
    <source>
        <dbReference type="PROSITE" id="PS51805"/>
    </source>
</evidence>
<dbReference type="PROSITE" id="PS01359">
    <property type="entry name" value="ZF_PHD_1"/>
    <property type="match status" value="1"/>
</dbReference>
<dbReference type="InterPro" id="IPR011011">
    <property type="entry name" value="Znf_FYVE_PHD"/>
</dbReference>
<evidence type="ECO:0000256" key="4">
    <source>
        <dbReference type="PROSITE-ProRule" id="PRU00146"/>
    </source>
</evidence>
<reference evidence="8" key="1">
    <citation type="submission" date="2022-11" db="UniProtKB">
        <authorList>
            <consortium name="WormBaseParasite"/>
        </authorList>
    </citation>
    <scope>IDENTIFICATION</scope>
</reference>
<dbReference type="InterPro" id="IPR050701">
    <property type="entry name" value="Histone_Mod_Regulator"/>
</dbReference>
<proteinExistence type="predicted"/>
<dbReference type="PANTHER" id="PTHR13793">
    <property type="entry name" value="PHD FINGER PROTEINS"/>
    <property type="match status" value="1"/>
</dbReference>
<evidence type="ECO:0000256" key="3">
    <source>
        <dbReference type="ARBA" id="ARBA00022833"/>
    </source>
</evidence>
<keyword evidence="3" id="KW-0862">Zinc</keyword>
<dbReference type="Proteomes" id="UP000887540">
    <property type="component" value="Unplaced"/>
</dbReference>